<dbReference type="EMBL" id="MU156371">
    <property type="protein sequence ID" value="KAF9470050.1"/>
    <property type="molecule type" value="Genomic_DNA"/>
</dbReference>
<feature type="non-terminal residue" evidence="2">
    <location>
        <position position="147"/>
    </location>
</feature>
<sequence>GAIEAKIQVQKCPACKHRFIGPDCRSIGLFNWNNRALFTHDLLNDYTSQFTTSETPFASWVTVISRRYQSRNVAIPFVGDQLFRAVWFSFIRLVQLDDDMICPACGPNPEAVIVDGVTLAFNRRNLLSTLCPPTTTDNLSPKKELVK</sequence>
<gene>
    <name evidence="2" type="ORF">BDN70DRAFT_764742</name>
</gene>
<feature type="non-terminal residue" evidence="2">
    <location>
        <position position="1"/>
    </location>
</feature>
<dbReference type="Pfam" id="PF18717">
    <property type="entry name" value="CxC4"/>
    <property type="match status" value="1"/>
</dbReference>
<proteinExistence type="predicted"/>
<dbReference type="InterPro" id="IPR040648">
    <property type="entry name" value="HMGXB3_CxC4"/>
</dbReference>
<accession>A0A9P6CQB3</accession>
<comment type="caution">
    <text evidence="2">The sequence shown here is derived from an EMBL/GenBank/DDBJ whole genome shotgun (WGS) entry which is preliminary data.</text>
</comment>
<dbReference type="Proteomes" id="UP000807469">
    <property type="component" value="Unassembled WGS sequence"/>
</dbReference>
<evidence type="ECO:0000313" key="3">
    <source>
        <dbReference type="Proteomes" id="UP000807469"/>
    </source>
</evidence>
<feature type="domain" description="HMG" evidence="1">
    <location>
        <begin position="2"/>
        <end position="90"/>
    </location>
</feature>
<dbReference type="OrthoDB" id="5598737at2759"/>
<evidence type="ECO:0000313" key="2">
    <source>
        <dbReference type="EMBL" id="KAF9470050.1"/>
    </source>
</evidence>
<organism evidence="2 3">
    <name type="scientific">Pholiota conissans</name>
    <dbReference type="NCBI Taxonomy" id="109636"/>
    <lineage>
        <taxon>Eukaryota</taxon>
        <taxon>Fungi</taxon>
        <taxon>Dikarya</taxon>
        <taxon>Basidiomycota</taxon>
        <taxon>Agaricomycotina</taxon>
        <taxon>Agaricomycetes</taxon>
        <taxon>Agaricomycetidae</taxon>
        <taxon>Agaricales</taxon>
        <taxon>Agaricineae</taxon>
        <taxon>Strophariaceae</taxon>
        <taxon>Pholiota</taxon>
    </lineage>
</organism>
<name>A0A9P6CQB3_9AGAR</name>
<keyword evidence="3" id="KW-1185">Reference proteome</keyword>
<dbReference type="AlphaFoldDB" id="A0A9P6CQB3"/>
<evidence type="ECO:0000259" key="1">
    <source>
        <dbReference type="Pfam" id="PF18717"/>
    </source>
</evidence>
<protein>
    <recommendedName>
        <fullName evidence="1">HMG domain-containing protein</fullName>
    </recommendedName>
</protein>
<reference evidence="2" key="1">
    <citation type="submission" date="2020-11" db="EMBL/GenBank/DDBJ databases">
        <authorList>
            <consortium name="DOE Joint Genome Institute"/>
            <person name="Ahrendt S."/>
            <person name="Riley R."/>
            <person name="Andreopoulos W."/>
            <person name="Labutti K."/>
            <person name="Pangilinan J."/>
            <person name="Ruiz-Duenas F.J."/>
            <person name="Barrasa J.M."/>
            <person name="Sanchez-Garcia M."/>
            <person name="Camarero S."/>
            <person name="Miyauchi S."/>
            <person name="Serrano A."/>
            <person name="Linde D."/>
            <person name="Babiker R."/>
            <person name="Drula E."/>
            <person name="Ayuso-Fernandez I."/>
            <person name="Pacheco R."/>
            <person name="Padilla G."/>
            <person name="Ferreira P."/>
            <person name="Barriuso J."/>
            <person name="Kellner H."/>
            <person name="Castanera R."/>
            <person name="Alfaro M."/>
            <person name="Ramirez L."/>
            <person name="Pisabarro A.G."/>
            <person name="Kuo A."/>
            <person name="Tritt A."/>
            <person name="Lipzen A."/>
            <person name="He G."/>
            <person name="Yan M."/>
            <person name="Ng V."/>
            <person name="Cullen D."/>
            <person name="Martin F."/>
            <person name="Rosso M.-N."/>
            <person name="Henrissat B."/>
            <person name="Hibbett D."/>
            <person name="Martinez A.T."/>
            <person name="Grigoriev I.V."/>
        </authorList>
    </citation>
    <scope>NUCLEOTIDE SEQUENCE</scope>
    <source>
        <strain evidence="2">CIRM-BRFM 674</strain>
    </source>
</reference>